<dbReference type="SUPFAM" id="SSF46785">
    <property type="entry name" value="Winged helix' DNA-binding domain"/>
    <property type="match status" value="1"/>
</dbReference>
<dbReference type="InterPro" id="IPR036388">
    <property type="entry name" value="WH-like_DNA-bd_sf"/>
</dbReference>
<feature type="compositionally biased region" description="Polar residues" evidence="1">
    <location>
        <begin position="81"/>
        <end position="93"/>
    </location>
</feature>
<name>A0A1F6YSF3_9BACT</name>
<evidence type="ECO:0000256" key="1">
    <source>
        <dbReference type="SAM" id="MobiDB-lite"/>
    </source>
</evidence>
<dbReference type="Gene3D" id="1.10.10.10">
    <property type="entry name" value="Winged helix-like DNA-binding domain superfamily/Winged helix DNA-binding domain"/>
    <property type="match status" value="1"/>
</dbReference>
<dbReference type="InterPro" id="IPR011991">
    <property type="entry name" value="ArsR-like_HTH"/>
</dbReference>
<dbReference type="AlphaFoldDB" id="A0A1F6YSF3"/>
<organism evidence="2 3">
    <name type="scientific">Candidatus Nomurabacteria bacterium RIFOXYC2_FULL_36_19</name>
    <dbReference type="NCBI Taxonomy" id="1801806"/>
    <lineage>
        <taxon>Bacteria</taxon>
        <taxon>Candidatus Nomuraibacteriota</taxon>
    </lineage>
</organism>
<proteinExistence type="predicted"/>
<dbReference type="CDD" id="cd00090">
    <property type="entry name" value="HTH_ARSR"/>
    <property type="match status" value="1"/>
</dbReference>
<dbReference type="Proteomes" id="UP000178975">
    <property type="component" value="Unassembled WGS sequence"/>
</dbReference>
<feature type="compositionally biased region" description="Polar residues" evidence="1">
    <location>
        <begin position="54"/>
        <end position="69"/>
    </location>
</feature>
<evidence type="ECO:0000313" key="3">
    <source>
        <dbReference type="Proteomes" id="UP000178975"/>
    </source>
</evidence>
<dbReference type="Pfam" id="PF13412">
    <property type="entry name" value="HTH_24"/>
    <property type="match status" value="1"/>
</dbReference>
<evidence type="ECO:0000313" key="2">
    <source>
        <dbReference type="EMBL" id="OGJ09267.1"/>
    </source>
</evidence>
<dbReference type="EMBL" id="MFWE01000025">
    <property type="protein sequence ID" value="OGJ09267.1"/>
    <property type="molecule type" value="Genomic_DNA"/>
</dbReference>
<comment type="caution">
    <text evidence="2">The sequence shown here is derived from an EMBL/GenBank/DDBJ whole genome shotgun (WGS) entry which is preliminary data.</text>
</comment>
<feature type="region of interest" description="Disordered" evidence="1">
    <location>
        <begin position="1"/>
        <end position="129"/>
    </location>
</feature>
<dbReference type="InterPro" id="IPR036390">
    <property type="entry name" value="WH_DNA-bd_sf"/>
</dbReference>
<accession>A0A1F6YSF3</accession>
<protein>
    <submittedName>
        <fullName evidence="2">Uncharacterized protein</fullName>
    </submittedName>
</protein>
<reference evidence="2 3" key="1">
    <citation type="journal article" date="2016" name="Nat. Commun.">
        <title>Thousands of microbial genomes shed light on interconnected biogeochemical processes in an aquifer system.</title>
        <authorList>
            <person name="Anantharaman K."/>
            <person name="Brown C.T."/>
            <person name="Hug L.A."/>
            <person name="Sharon I."/>
            <person name="Castelle C.J."/>
            <person name="Probst A.J."/>
            <person name="Thomas B.C."/>
            <person name="Singh A."/>
            <person name="Wilkins M.J."/>
            <person name="Karaoz U."/>
            <person name="Brodie E.L."/>
            <person name="Williams K.H."/>
            <person name="Hubbard S.S."/>
            <person name="Banfield J.F."/>
        </authorList>
    </citation>
    <scope>NUCLEOTIDE SEQUENCE [LARGE SCALE GENOMIC DNA]</scope>
</reference>
<gene>
    <name evidence="2" type="ORF">A2456_00925</name>
</gene>
<sequence length="247" mass="27132">MPDEPQNPIPEENSIPVSPQEPAGPISQDIRVSEPSNMPLEAPESPKNADIPVSLNNANSENEPISTPSPEEAIPLEPTDIQVNPASNGTSEPSVEPISEPVQAIEPSTDQIPVNEPLASEPEVKPEPNIQEVKPEPVSVSNSGVASEMKSEPELKKVIPIPIIVSNKNKIFELLAKAKNAIQFRKRKKLNRIMTLFLKKSKITNDEIEKFLHVSDATATRYLSQLEKEGKIKQNGKTGKRVFYSKI</sequence>